<accession>A0A397W621</accession>
<proteinExistence type="predicted"/>
<organism evidence="2 3">
    <name type="scientific">Gigaspora rosea</name>
    <dbReference type="NCBI Taxonomy" id="44941"/>
    <lineage>
        <taxon>Eukaryota</taxon>
        <taxon>Fungi</taxon>
        <taxon>Fungi incertae sedis</taxon>
        <taxon>Mucoromycota</taxon>
        <taxon>Glomeromycotina</taxon>
        <taxon>Glomeromycetes</taxon>
        <taxon>Diversisporales</taxon>
        <taxon>Gigasporaceae</taxon>
        <taxon>Gigaspora</taxon>
    </lineage>
</organism>
<reference evidence="2 3" key="1">
    <citation type="submission" date="2018-06" db="EMBL/GenBank/DDBJ databases">
        <title>Comparative genomics reveals the genomic features of Rhizophagus irregularis, R. cerebriforme, R. diaphanum and Gigaspora rosea, and their symbiotic lifestyle signature.</title>
        <authorList>
            <person name="Morin E."/>
            <person name="San Clemente H."/>
            <person name="Chen E.C.H."/>
            <person name="De La Providencia I."/>
            <person name="Hainaut M."/>
            <person name="Kuo A."/>
            <person name="Kohler A."/>
            <person name="Murat C."/>
            <person name="Tang N."/>
            <person name="Roy S."/>
            <person name="Loubradou J."/>
            <person name="Henrissat B."/>
            <person name="Grigoriev I.V."/>
            <person name="Corradi N."/>
            <person name="Roux C."/>
            <person name="Martin F.M."/>
        </authorList>
    </citation>
    <scope>NUCLEOTIDE SEQUENCE [LARGE SCALE GENOMIC DNA]</scope>
    <source>
        <strain evidence="2 3">DAOM 194757</strain>
    </source>
</reference>
<dbReference type="InterPro" id="IPR056251">
    <property type="entry name" value="Arm_rpt_dom"/>
</dbReference>
<evidence type="ECO:0000313" key="3">
    <source>
        <dbReference type="Proteomes" id="UP000266673"/>
    </source>
</evidence>
<protein>
    <recommendedName>
        <fullName evidence="1">Arm-like repeat domain-containing protein</fullName>
    </recommendedName>
</protein>
<dbReference type="Proteomes" id="UP000266673">
    <property type="component" value="Unassembled WGS sequence"/>
</dbReference>
<dbReference type="AlphaFoldDB" id="A0A397W621"/>
<dbReference type="EMBL" id="QKWP01000020">
    <property type="protein sequence ID" value="RIB30144.1"/>
    <property type="molecule type" value="Genomic_DNA"/>
</dbReference>
<sequence>MKNKIYKKISKTTGITHFGKGLNHLKEARDQINDPANAALSYQEAIRNLEIAHDRHLTSNEIKTTLEQAHRELSLLDNKIMNSSQSLNENTCPSEENIIEAQFFTKNLLVPKNNLLLSEDDTPNNTLQLACELRQSELPDKQKELIKLARQIIIEFVQTKITESDLVNEVIALSYLPDSEKEIYKILLDGFINKIKKSCLLHDSLLKGLSHVIRHANPKHLELGDLVRILKILKKEFENIHTHDKEQQIKMIRTLGQLFDAMADCKVKDLSK</sequence>
<evidence type="ECO:0000259" key="1">
    <source>
        <dbReference type="Pfam" id="PF23948"/>
    </source>
</evidence>
<dbReference type="Pfam" id="PF23948">
    <property type="entry name" value="ARM_5"/>
    <property type="match status" value="1"/>
</dbReference>
<evidence type="ECO:0000313" key="2">
    <source>
        <dbReference type="EMBL" id="RIB30144.1"/>
    </source>
</evidence>
<comment type="caution">
    <text evidence="2">The sequence shown here is derived from an EMBL/GenBank/DDBJ whole genome shotgun (WGS) entry which is preliminary data.</text>
</comment>
<dbReference type="OrthoDB" id="2433323at2759"/>
<gene>
    <name evidence="2" type="ORF">C2G38_606539</name>
</gene>
<keyword evidence="3" id="KW-1185">Reference proteome</keyword>
<name>A0A397W621_9GLOM</name>
<feature type="domain" description="Arm-like repeat" evidence="1">
    <location>
        <begin position="121"/>
        <end position="272"/>
    </location>
</feature>